<evidence type="ECO:0008006" key="4">
    <source>
        <dbReference type="Google" id="ProtNLM"/>
    </source>
</evidence>
<evidence type="ECO:0000313" key="3">
    <source>
        <dbReference type="Proteomes" id="UP000030361"/>
    </source>
</evidence>
<dbReference type="AlphaFoldDB" id="A0A1S6QJJ5"/>
<dbReference type="KEGG" id="lcu:PL11_007455"/>
<dbReference type="OrthoDB" id="2316287at2"/>
<sequence length="284" mass="31703">MNKKFTSILITGLFAAGLGLAMQQPIAHADRTINKYTWYTYRSDEDIPTYYTKSKTNAYIWNTNFKKKIHNLKNYYNTTWFVTRSFVHNKRVYYKISNFGGKVSGYTWSGNVAPFLARNINSFSSDSDYTNYLNTDRSQKLARAVLKLFPNADVSLDLSKKAIKNVTNNLYPELEGYSHVINLSSLQGNYTLPSVVTNGKPYSSKQNMRYVLSSSAPSAAYTAQQVSGILQSNGYTSKKIAALISQGYKLGISVSGNLYTSANKQGYPSTLKGGTIEYGLVLAK</sequence>
<dbReference type="RefSeq" id="WP_052127803.1">
    <property type="nucleotide sequence ID" value="NZ_CP018906.1"/>
</dbReference>
<keyword evidence="1" id="KW-0732">Signal</keyword>
<feature type="signal peptide" evidence="1">
    <location>
        <begin position="1"/>
        <end position="29"/>
    </location>
</feature>
<evidence type="ECO:0000313" key="2">
    <source>
        <dbReference type="EMBL" id="AQW21759.1"/>
    </source>
</evidence>
<accession>A0A1S6QJJ5</accession>
<name>A0A1S6QJJ5_9LACO</name>
<keyword evidence="3" id="KW-1185">Reference proteome</keyword>
<gene>
    <name evidence="2" type="ORF">PL11_007455</name>
</gene>
<dbReference type="EMBL" id="CP018906">
    <property type="protein sequence ID" value="AQW21759.1"/>
    <property type="molecule type" value="Genomic_DNA"/>
</dbReference>
<reference evidence="2 3" key="1">
    <citation type="journal article" date="2015" name="Genome Announc.">
        <title>Genome Sequence of Lactobacillus curieae CCTCC M 2011381T, a Novel Producer of Gamma-aminobutyric Acid.</title>
        <authorList>
            <person name="Wang Y."/>
            <person name="Wang Y."/>
            <person name="Lang C."/>
            <person name="Wei D."/>
            <person name="Xu P."/>
            <person name="Xie J."/>
        </authorList>
    </citation>
    <scope>NUCLEOTIDE SEQUENCE [LARGE SCALE GENOMIC DNA]</scope>
    <source>
        <strain evidence="2 3">CCTCC M 2011381</strain>
    </source>
</reference>
<feature type="chain" id="PRO_5010524939" description="D-alanyl-D-alanine carboxypeptidase" evidence="1">
    <location>
        <begin position="30"/>
        <end position="284"/>
    </location>
</feature>
<proteinExistence type="predicted"/>
<organism evidence="2 3">
    <name type="scientific">Lentilactobacillus curieae</name>
    <dbReference type="NCBI Taxonomy" id="1138822"/>
    <lineage>
        <taxon>Bacteria</taxon>
        <taxon>Bacillati</taxon>
        <taxon>Bacillota</taxon>
        <taxon>Bacilli</taxon>
        <taxon>Lactobacillales</taxon>
        <taxon>Lactobacillaceae</taxon>
        <taxon>Lentilactobacillus</taxon>
    </lineage>
</organism>
<protein>
    <recommendedName>
        <fullName evidence="4">D-alanyl-D-alanine carboxypeptidase</fullName>
    </recommendedName>
</protein>
<evidence type="ECO:0000256" key="1">
    <source>
        <dbReference type="SAM" id="SignalP"/>
    </source>
</evidence>
<dbReference type="Proteomes" id="UP000030361">
    <property type="component" value="Chromosome"/>
</dbReference>